<keyword evidence="3" id="KW-1185">Reference proteome</keyword>
<reference evidence="2" key="1">
    <citation type="journal article" date="2020" name="Stud. Mycol.">
        <title>101 Dothideomycetes genomes: a test case for predicting lifestyles and emergence of pathogens.</title>
        <authorList>
            <person name="Haridas S."/>
            <person name="Albert R."/>
            <person name="Binder M."/>
            <person name="Bloem J."/>
            <person name="Labutti K."/>
            <person name="Salamov A."/>
            <person name="Andreopoulos B."/>
            <person name="Baker S."/>
            <person name="Barry K."/>
            <person name="Bills G."/>
            <person name="Bluhm B."/>
            <person name="Cannon C."/>
            <person name="Castanera R."/>
            <person name="Culley D."/>
            <person name="Daum C."/>
            <person name="Ezra D."/>
            <person name="Gonzalez J."/>
            <person name="Henrissat B."/>
            <person name="Kuo A."/>
            <person name="Liang C."/>
            <person name="Lipzen A."/>
            <person name="Lutzoni F."/>
            <person name="Magnuson J."/>
            <person name="Mondo S."/>
            <person name="Nolan M."/>
            <person name="Ohm R."/>
            <person name="Pangilinan J."/>
            <person name="Park H.-J."/>
            <person name="Ramirez L."/>
            <person name="Alfaro M."/>
            <person name="Sun H."/>
            <person name="Tritt A."/>
            <person name="Yoshinaga Y."/>
            <person name="Zwiers L.-H."/>
            <person name="Turgeon B."/>
            <person name="Goodwin S."/>
            <person name="Spatafora J."/>
            <person name="Crous P."/>
            <person name="Grigoriev I."/>
        </authorList>
    </citation>
    <scope>NUCLEOTIDE SEQUENCE</scope>
    <source>
        <strain evidence="2">CBS 119687</strain>
    </source>
</reference>
<feature type="region of interest" description="Disordered" evidence="1">
    <location>
        <begin position="60"/>
        <end position="461"/>
    </location>
</feature>
<gene>
    <name evidence="2" type="ORF">P153DRAFT_313829</name>
</gene>
<dbReference type="AlphaFoldDB" id="A0A6A6AF84"/>
<evidence type="ECO:0000313" key="2">
    <source>
        <dbReference type="EMBL" id="KAF2130216.1"/>
    </source>
</evidence>
<feature type="region of interest" description="Disordered" evidence="1">
    <location>
        <begin position="683"/>
        <end position="875"/>
    </location>
</feature>
<dbReference type="GeneID" id="54405328"/>
<sequence>MAPSPRKRAPPASFQQTWNDTDAAFLDTSALPVSKIPRGWERKQEIKKAGDGKEKKIWRRISLRSRGLPATEGDEEEEEHDARSRAVKRRQHMSPKTMEKTSTAPNSKTRAFKATRWDRRKSVLPRKRATRSSAVDVEAVSDIEDTTDPNMANDSSTDVDMAGVQTVAPARTLQPNSEDKRTSFTFTMEAETVEDLPDYESLDGFEDATLGAEPSPVEDATINILFRSPAKTVPTQPSRSPEKVEYPELPGNDNQGAGSELDMAGDDLAADQDLHEDIVHQQTKLLEPQTEEQAPGISERSDPGPSPDSNEIAYPTLPIEIISTEPLADHNSERKDVEMSEIELDMETSQDHQVEDEHNGSAVSNSSKEGSVDEDSTEASIQLDIQRQCNMSLEEEHSEDPQASPQVTPKETPLDDIATGLRLTPAKLPAAEATPRRLHSPPPPPQSESGPDDMTMTVAMDDDTAILKNFLNRAAASKAERETFVHRRESLQNRRDSDVVRGALSSPRKILADKDPNSPSKYDAGVALDLSQTLTLSADKDLPASQVLEQAEAEDSPEADSTQGSRRSSRAKKSRLPAPASASQAQTSKIAIRRTDGSEHVVLKKSDAQELANITRVNTRKNKQGAFGVHVRLLKLAMESYGLPPVDESTREIVLGKNIRWDEQLAYYQENTDNAANQLAEAESLATPDELSLPTPSSIPSVTPKPKASKDPKDSKDKQSTPKVRRVRGLGTANGTPGKGLLAPASLLPDAVQEEKDAASTQPQRLPKPKSSKLKKPSTESSTPVDTKLATLEITPIGIDPTKERKSRLATPKKVKLPQPTSATVAVEGKENPQRSGLGLGDATPKKGIPVPRVVIPPPAVGMESGLPRRRGRKV</sequence>
<feature type="region of interest" description="Disordered" evidence="1">
    <location>
        <begin position="476"/>
        <end position="502"/>
    </location>
</feature>
<feature type="region of interest" description="Disordered" evidence="1">
    <location>
        <begin position="549"/>
        <end position="596"/>
    </location>
</feature>
<protein>
    <submittedName>
        <fullName evidence="2">Uncharacterized protein</fullName>
    </submittedName>
</protein>
<feature type="compositionally biased region" description="Polar residues" evidence="1">
    <location>
        <begin position="100"/>
        <end position="109"/>
    </location>
</feature>
<feature type="compositionally biased region" description="Polar residues" evidence="1">
    <location>
        <begin position="378"/>
        <end position="391"/>
    </location>
</feature>
<evidence type="ECO:0000256" key="1">
    <source>
        <dbReference type="SAM" id="MobiDB-lite"/>
    </source>
</evidence>
<name>A0A6A6AF84_9PLEO</name>
<feature type="compositionally biased region" description="Basic residues" evidence="1">
    <location>
        <begin position="805"/>
        <end position="816"/>
    </location>
</feature>
<feature type="compositionally biased region" description="Basic and acidic residues" evidence="1">
    <location>
        <begin position="349"/>
        <end position="359"/>
    </location>
</feature>
<dbReference type="Proteomes" id="UP000799771">
    <property type="component" value="Unassembled WGS sequence"/>
</dbReference>
<feature type="compositionally biased region" description="Acidic residues" evidence="1">
    <location>
        <begin position="339"/>
        <end position="348"/>
    </location>
</feature>
<dbReference type="EMBL" id="ML977504">
    <property type="protein sequence ID" value="KAF2130216.1"/>
    <property type="molecule type" value="Genomic_DNA"/>
</dbReference>
<feature type="compositionally biased region" description="Basic and acidic residues" evidence="1">
    <location>
        <begin position="327"/>
        <end position="338"/>
    </location>
</feature>
<accession>A0A6A6AF84</accession>
<feature type="compositionally biased region" description="Basic and acidic residues" evidence="1">
    <location>
        <begin position="708"/>
        <end position="720"/>
    </location>
</feature>
<feature type="compositionally biased region" description="Polar residues" evidence="1">
    <location>
        <begin position="148"/>
        <end position="158"/>
    </location>
</feature>
<feature type="compositionally biased region" description="Basic residues" evidence="1">
    <location>
        <begin position="767"/>
        <end position="776"/>
    </location>
</feature>
<proteinExistence type="predicted"/>
<dbReference type="RefSeq" id="XP_033524603.1">
    <property type="nucleotide sequence ID" value="XM_033664896.1"/>
</dbReference>
<dbReference type="OrthoDB" id="4207369at2759"/>
<feature type="compositionally biased region" description="Acidic residues" evidence="1">
    <location>
        <begin position="191"/>
        <end position="206"/>
    </location>
</feature>
<organism evidence="2 3">
    <name type="scientific">Dothidotthia symphoricarpi CBS 119687</name>
    <dbReference type="NCBI Taxonomy" id="1392245"/>
    <lineage>
        <taxon>Eukaryota</taxon>
        <taxon>Fungi</taxon>
        <taxon>Dikarya</taxon>
        <taxon>Ascomycota</taxon>
        <taxon>Pezizomycotina</taxon>
        <taxon>Dothideomycetes</taxon>
        <taxon>Pleosporomycetidae</taxon>
        <taxon>Pleosporales</taxon>
        <taxon>Dothidotthiaceae</taxon>
        <taxon>Dothidotthia</taxon>
    </lineage>
</organism>
<feature type="compositionally biased region" description="Low complexity" evidence="1">
    <location>
        <begin position="577"/>
        <end position="586"/>
    </location>
</feature>
<evidence type="ECO:0000313" key="3">
    <source>
        <dbReference type="Proteomes" id="UP000799771"/>
    </source>
</evidence>
<feature type="compositionally biased region" description="Basic and acidic residues" evidence="1">
    <location>
        <begin position="478"/>
        <end position="499"/>
    </location>
</feature>